<dbReference type="Proteomes" id="UP000031166">
    <property type="component" value="Unassembled WGS sequence"/>
</dbReference>
<evidence type="ECO:0000256" key="3">
    <source>
        <dbReference type="ARBA" id="ARBA00022989"/>
    </source>
</evidence>
<dbReference type="InterPro" id="IPR051533">
    <property type="entry name" value="WaaL-like"/>
</dbReference>
<protein>
    <recommendedName>
        <fullName evidence="6">O-antigen ligase-related domain-containing protein</fullName>
    </recommendedName>
</protein>
<keyword evidence="4 5" id="KW-0472">Membrane</keyword>
<name>A0A0B4CB52_9CAUL</name>
<accession>A0A0B4CB52</accession>
<evidence type="ECO:0000256" key="5">
    <source>
        <dbReference type="SAM" id="Phobius"/>
    </source>
</evidence>
<dbReference type="AlphaFoldDB" id="A0A0B4CB52"/>
<feature type="transmembrane region" description="Helical" evidence="5">
    <location>
        <begin position="295"/>
        <end position="318"/>
    </location>
</feature>
<feature type="transmembrane region" description="Helical" evidence="5">
    <location>
        <begin position="183"/>
        <end position="200"/>
    </location>
</feature>
<feature type="transmembrane region" description="Helical" evidence="5">
    <location>
        <begin position="158"/>
        <end position="177"/>
    </location>
</feature>
<feature type="transmembrane region" description="Helical" evidence="5">
    <location>
        <begin position="212"/>
        <end position="232"/>
    </location>
</feature>
<evidence type="ECO:0000256" key="2">
    <source>
        <dbReference type="ARBA" id="ARBA00022692"/>
    </source>
</evidence>
<evidence type="ECO:0000256" key="1">
    <source>
        <dbReference type="ARBA" id="ARBA00004141"/>
    </source>
</evidence>
<feature type="domain" description="O-antigen ligase-related" evidence="6">
    <location>
        <begin position="167"/>
        <end position="308"/>
    </location>
</feature>
<feature type="transmembrane region" description="Helical" evidence="5">
    <location>
        <begin position="15"/>
        <end position="36"/>
    </location>
</feature>
<dbReference type="PANTHER" id="PTHR37422">
    <property type="entry name" value="TEICHURONIC ACID BIOSYNTHESIS PROTEIN TUAE"/>
    <property type="match status" value="1"/>
</dbReference>
<dbReference type="GO" id="GO:0016020">
    <property type="term" value="C:membrane"/>
    <property type="evidence" value="ECO:0007669"/>
    <property type="project" value="UniProtKB-SubCell"/>
</dbReference>
<organism evidence="7 8">
    <name type="scientific">Brevundimonas nasdae</name>
    <dbReference type="NCBI Taxonomy" id="172043"/>
    <lineage>
        <taxon>Bacteria</taxon>
        <taxon>Pseudomonadati</taxon>
        <taxon>Pseudomonadota</taxon>
        <taxon>Alphaproteobacteria</taxon>
        <taxon>Caulobacterales</taxon>
        <taxon>Caulobacteraceae</taxon>
        <taxon>Brevundimonas</taxon>
    </lineage>
</organism>
<gene>
    <name evidence="7" type="ORF">RM53_08545</name>
</gene>
<reference evidence="7 8" key="1">
    <citation type="submission" date="2014-12" db="EMBL/GenBank/DDBJ databases">
        <title>Genome sequencing of Brevundimonas nasdae TPW30.</title>
        <authorList>
            <person name="Tan P.W."/>
            <person name="Chan K.-G."/>
        </authorList>
    </citation>
    <scope>NUCLEOTIDE SEQUENCE [LARGE SCALE GENOMIC DNA]</scope>
    <source>
        <strain evidence="7 8">TPW30</strain>
    </source>
</reference>
<sequence>MGWLSAPSPIALRRLGPAALAFGAVIGVSLLTVMPLPDTVARTGLYEVVGGRSLSIAPAATVIEVAKLFGLGCVFLCGVFAARGERTPARLVNACIVLTALWAAWSMILFVSAGSQGRLGAPFLSPNTAATLLGAGVILTLGRLLAWRDARGPSADRRWELTWLGGALLLLSVALVLTQSRAGLGVAVLCALGLAACWPASSGGVRPRKRWFLAGAAAIALLVVAEAARGLLLRLPGLGEAAADRKDIFAVYWTAFLDAPLFGGGLGTATYVTKLGLTPANYGSLWNVQSAHNWALQWIAEGGLAAALPMAAAIGLLIHGAFRGLDTRSAPVLLPLLFVNVMVLTHGLTDFALQIPAFAMYWSFLLGLQIAIGGARTERLARPDASGCGETGQ</sequence>
<evidence type="ECO:0000256" key="4">
    <source>
        <dbReference type="ARBA" id="ARBA00023136"/>
    </source>
</evidence>
<proteinExistence type="predicted"/>
<comment type="subcellular location">
    <subcellularLocation>
        <location evidence="1">Membrane</location>
        <topology evidence="1">Multi-pass membrane protein</topology>
    </subcellularLocation>
</comment>
<keyword evidence="2 5" id="KW-0812">Transmembrane</keyword>
<feature type="transmembrane region" description="Helical" evidence="5">
    <location>
        <begin position="56"/>
        <end position="79"/>
    </location>
</feature>
<evidence type="ECO:0000313" key="7">
    <source>
        <dbReference type="EMBL" id="KIC58439.1"/>
    </source>
</evidence>
<comment type="caution">
    <text evidence="7">The sequence shown here is derived from an EMBL/GenBank/DDBJ whole genome shotgun (WGS) entry which is preliminary data.</text>
</comment>
<feature type="transmembrane region" description="Helical" evidence="5">
    <location>
        <begin position="91"/>
        <end position="111"/>
    </location>
</feature>
<feature type="transmembrane region" description="Helical" evidence="5">
    <location>
        <begin position="355"/>
        <end position="375"/>
    </location>
</feature>
<feature type="transmembrane region" description="Helical" evidence="5">
    <location>
        <begin position="123"/>
        <end position="146"/>
    </location>
</feature>
<evidence type="ECO:0000259" key="6">
    <source>
        <dbReference type="Pfam" id="PF04932"/>
    </source>
</evidence>
<dbReference type="InterPro" id="IPR007016">
    <property type="entry name" value="O-antigen_ligase-rel_domated"/>
</dbReference>
<dbReference type="STRING" id="172043.RM53_08545"/>
<feature type="transmembrane region" description="Helical" evidence="5">
    <location>
        <begin position="330"/>
        <end position="349"/>
    </location>
</feature>
<dbReference type="Pfam" id="PF04932">
    <property type="entry name" value="Wzy_C"/>
    <property type="match status" value="1"/>
</dbReference>
<dbReference type="EMBL" id="JWSY01000011">
    <property type="protein sequence ID" value="KIC58439.1"/>
    <property type="molecule type" value="Genomic_DNA"/>
</dbReference>
<evidence type="ECO:0000313" key="8">
    <source>
        <dbReference type="Proteomes" id="UP000031166"/>
    </source>
</evidence>
<dbReference type="PANTHER" id="PTHR37422:SF23">
    <property type="entry name" value="TEICHURONIC ACID BIOSYNTHESIS PROTEIN TUAE"/>
    <property type="match status" value="1"/>
</dbReference>
<keyword evidence="3 5" id="KW-1133">Transmembrane helix</keyword>